<protein>
    <recommendedName>
        <fullName evidence="10">Cyclin N-terminal domain-containing protein</fullName>
    </recommendedName>
</protein>
<feature type="domain" description="Cyclin-like" evidence="6">
    <location>
        <begin position="84"/>
        <end position="171"/>
    </location>
</feature>
<dbReference type="SMART" id="SM00385">
    <property type="entry name" value="CYCLIN"/>
    <property type="match status" value="1"/>
</dbReference>
<dbReference type="Pfam" id="PF02984">
    <property type="entry name" value="Cyclin_C"/>
    <property type="match status" value="1"/>
</dbReference>
<dbReference type="InterPro" id="IPR006671">
    <property type="entry name" value="Cyclin_N"/>
</dbReference>
<dbReference type="InterPro" id="IPR004367">
    <property type="entry name" value="Cyclin_C-dom"/>
</dbReference>
<dbReference type="InterPro" id="IPR036915">
    <property type="entry name" value="Cyclin-like_sf"/>
</dbReference>
<dbReference type="Proteomes" id="UP001327560">
    <property type="component" value="Chromosome 9"/>
</dbReference>
<sequence length="310" mass="34067">MPLAVSESPDASSCDLLCGEDAGDLADDSPGCCRSGDGEFSDDSDDISIAGFIEAEEGHAAGFAHPAQLRSDSLDPSSRRQAVAWILKVQAYYGFHDLTAYLAVNYMDRFLASHRLPQNVWALQLLSVACLSLAAKMEETFVPTLLDLQVEGAKFIFEPRTIFRMELLVLSALGWRLQSVTPFTYIDFFAKKVDLSGKCANYLVSRASKILLETMHDINFLSQCPSSLAAAAIICATEGKDLAFINTRVAVSWSIGLTEDGISTCYKLMQRVIARVTLRKPQKVSSAYFPPLKRRKISNNCQQADDAKDK</sequence>
<evidence type="ECO:0000256" key="2">
    <source>
        <dbReference type="ARBA" id="ARBA00022618"/>
    </source>
</evidence>
<dbReference type="Pfam" id="PF00134">
    <property type="entry name" value="Cyclin_N"/>
    <property type="match status" value="1"/>
</dbReference>
<evidence type="ECO:0000256" key="4">
    <source>
        <dbReference type="ARBA" id="ARBA00023306"/>
    </source>
</evidence>
<evidence type="ECO:0000259" key="6">
    <source>
        <dbReference type="SMART" id="SM00385"/>
    </source>
</evidence>
<dbReference type="CDD" id="cd20544">
    <property type="entry name" value="CYCLIN_AtCycD-like_rpt2"/>
    <property type="match status" value="1"/>
</dbReference>
<organism evidence="8 9">
    <name type="scientific">Canna indica</name>
    <name type="common">Indian-shot</name>
    <dbReference type="NCBI Taxonomy" id="4628"/>
    <lineage>
        <taxon>Eukaryota</taxon>
        <taxon>Viridiplantae</taxon>
        <taxon>Streptophyta</taxon>
        <taxon>Embryophyta</taxon>
        <taxon>Tracheophyta</taxon>
        <taxon>Spermatophyta</taxon>
        <taxon>Magnoliopsida</taxon>
        <taxon>Liliopsida</taxon>
        <taxon>Zingiberales</taxon>
        <taxon>Cannaceae</taxon>
        <taxon>Canna</taxon>
    </lineage>
</organism>
<evidence type="ECO:0000256" key="1">
    <source>
        <dbReference type="ARBA" id="ARBA00009065"/>
    </source>
</evidence>
<evidence type="ECO:0000313" key="9">
    <source>
        <dbReference type="Proteomes" id="UP001327560"/>
    </source>
</evidence>
<name>A0AAQ3L7R3_9LILI</name>
<evidence type="ECO:0000259" key="7">
    <source>
        <dbReference type="SMART" id="SM01332"/>
    </source>
</evidence>
<dbReference type="SUPFAM" id="SSF47954">
    <property type="entry name" value="Cyclin-like"/>
    <property type="match status" value="2"/>
</dbReference>
<gene>
    <name evidence="8" type="ORF">Cni_G28658</name>
</gene>
<evidence type="ECO:0000256" key="3">
    <source>
        <dbReference type="ARBA" id="ARBA00023127"/>
    </source>
</evidence>
<dbReference type="CDD" id="cd20543">
    <property type="entry name" value="CYCLIN_AtCycD-like_rpt1"/>
    <property type="match status" value="1"/>
</dbReference>
<proteinExistence type="inferred from homology"/>
<keyword evidence="9" id="KW-1185">Reference proteome</keyword>
<evidence type="ECO:0008006" key="10">
    <source>
        <dbReference type="Google" id="ProtNLM"/>
    </source>
</evidence>
<dbReference type="InterPro" id="IPR048258">
    <property type="entry name" value="Cyclins_cyclin-box"/>
</dbReference>
<keyword evidence="4" id="KW-0131">Cell cycle</keyword>
<dbReference type="PANTHER" id="PTHR10177">
    <property type="entry name" value="CYCLINS"/>
    <property type="match status" value="1"/>
</dbReference>
<dbReference type="SMART" id="SM01332">
    <property type="entry name" value="Cyclin_C"/>
    <property type="match status" value="1"/>
</dbReference>
<feature type="domain" description="Cyclin C-terminal" evidence="7">
    <location>
        <begin position="180"/>
        <end position="292"/>
    </location>
</feature>
<dbReference type="EMBL" id="CP136898">
    <property type="protein sequence ID" value="WOL19856.1"/>
    <property type="molecule type" value="Genomic_DNA"/>
</dbReference>
<keyword evidence="3 5" id="KW-0195">Cyclin</keyword>
<evidence type="ECO:0000313" key="8">
    <source>
        <dbReference type="EMBL" id="WOL19856.1"/>
    </source>
</evidence>
<dbReference type="Gene3D" id="1.10.472.10">
    <property type="entry name" value="Cyclin-like"/>
    <property type="match status" value="2"/>
</dbReference>
<comment type="similarity">
    <text evidence="1">Belongs to the cyclin family. Cyclin D subfamily.</text>
</comment>
<dbReference type="FunFam" id="1.10.472.10:FF:000034">
    <property type="entry name" value="D2/4-type cyclin"/>
    <property type="match status" value="1"/>
</dbReference>
<keyword evidence="2" id="KW-0132">Cell division</keyword>
<accession>A0AAQ3L7R3</accession>
<dbReference type="InterPro" id="IPR039361">
    <property type="entry name" value="Cyclin"/>
</dbReference>
<dbReference type="InterPro" id="IPR013763">
    <property type="entry name" value="Cyclin-like_dom"/>
</dbReference>
<dbReference type="GO" id="GO:0051301">
    <property type="term" value="P:cell division"/>
    <property type="evidence" value="ECO:0007669"/>
    <property type="project" value="UniProtKB-KW"/>
</dbReference>
<reference evidence="8 9" key="1">
    <citation type="submission" date="2023-10" db="EMBL/GenBank/DDBJ databases">
        <title>Chromosome-scale genome assembly provides insights into flower coloration mechanisms of Canna indica.</title>
        <authorList>
            <person name="Li C."/>
        </authorList>
    </citation>
    <scope>NUCLEOTIDE SEQUENCE [LARGE SCALE GENOMIC DNA]</scope>
    <source>
        <tissue evidence="8">Flower</tissue>
    </source>
</reference>
<evidence type="ECO:0000256" key="5">
    <source>
        <dbReference type="RuleBase" id="RU000383"/>
    </source>
</evidence>
<dbReference type="AlphaFoldDB" id="A0AAQ3L7R3"/>
<dbReference type="PROSITE" id="PS00292">
    <property type="entry name" value="CYCLINS"/>
    <property type="match status" value="1"/>
</dbReference>